<feature type="compositionally biased region" description="Basic and acidic residues" evidence="15">
    <location>
        <begin position="541"/>
        <end position="569"/>
    </location>
</feature>
<dbReference type="PROSITE" id="PS00108">
    <property type="entry name" value="PROTEIN_KINASE_ST"/>
    <property type="match status" value="1"/>
</dbReference>
<dbReference type="PROSITE" id="PS00194">
    <property type="entry name" value="THIOREDOXIN_1"/>
    <property type="match status" value="1"/>
</dbReference>
<dbReference type="InterPro" id="IPR036249">
    <property type="entry name" value="Thioredoxin-like_sf"/>
</dbReference>
<feature type="transmembrane region" description="Helical" evidence="16">
    <location>
        <begin position="481"/>
        <end position="507"/>
    </location>
</feature>
<feature type="domain" description="Protein kinase" evidence="17">
    <location>
        <begin position="23"/>
        <end position="288"/>
    </location>
</feature>
<dbReference type="InterPro" id="IPR052454">
    <property type="entry name" value="TMX_domain-containing"/>
</dbReference>
<keyword evidence="10 16" id="KW-1133">Transmembrane helix</keyword>
<dbReference type="FunFam" id="1.10.510.10:FF:000571">
    <property type="entry name" value="Maternal embryonic leucine zipper kinase"/>
    <property type="match status" value="1"/>
</dbReference>
<reference evidence="19" key="1">
    <citation type="submission" date="2022-12" db="EMBL/GenBank/DDBJ databases">
        <title>Genome assemblies of Blomia tropicalis.</title>
        <authorList>
            <person name="Cui Y."/>
        </authorList>
    </citation>
    <scope>NUCLEOTIDE SEQUENCE</scope>
    <source>
        <tissue evidence="19">Adult mites</tissue>
    </source>
</reference>
<feature type="compositionally biased region" description="Basic residues" evidence="15">
    <location>
        <begin position="572"/>
        <end position="583"/>
    </location>
</feature>
<evidence type="ECO:0000256" key="4">
    <source>
        <dbReference type="ARBA" id="ARBA00022692"/>
    </source>
</evidence>
<evidence type="ECO:0000259" key="18">
    <source>
        <dbReference type="PROSITE" id="PS51352"/>
    </source>
</evidence>
<organism evidence="19 20">
    <name type="scientific">Blomia tropicalis</name>
    <name type="common">Mite</name>
    <dbReference type="NCBI Taxonomy" id="40697"/>
    <lineage>
        <taxon>Eukaryota</taxon>
        <taxon>Metazoa</taxon>
        <taxon>Ecdysozoa</taxon>
        <taxon>Arthropoda</taxon>
        <taxon>Chelicerata</taxon>
        <taxon>Arachnida</taxon>
        <taxon>Acari</taxon>
        <taxon>Acariformes</taxon>
        <taxon>Sarcoptiformes</taxon>
        <taxon>Astigmata</taxon>
        <taxon>Glycyphagoidea</taxon>
        <taxon>Echimyopodidae</taxon>
        <taxon>Blomia</taxon>
    </lineage>
</organism>
<evidence type="ECO:0000313" key="19">
    <source>
        <dbReference type="EMBL" id="KAJ6217716.1"/>
    </source>
</evidence>
<dbReference type="InterPro" id="IPR008271">
    <property type="entry name" value="Ser/Thr_kinase_AS"/>
</dbReference>
<keyword evidence="4 16" id="KW-0812">Transmembrane</keyword>
<proteinExistence type="predicted"/>
<dbReference type="Pfam" id="PF00069">
    <property type="entry name" value="Pkinase"/>
    <property type="match status" value="1"/>
</dbReference>
<evidence type="ECO:0000259" key="17">
    <source>
        <dbReference type="PROSITE" id="PS50011"/>
    </source>
</evidence>
<evidence type="ECO:0000256" key="3">
    <source>
        <dbReference type="ARBA" id="ARBA00022553"/>
    </source>
</evidence>
<keyword evidence="7" id="KW-0256">Endoplasmic reticulum</keyword>
<keyword evidence="9" id="KW-0249">Electron transport</keyword>
<name>A0A9Q0RKI3_BLOTA</name>
<keyword evidence="6 14" id="KW-0547">Nucleotide-binding</keyword>
<dbReference type="PROSITE" id="PS51352">
    <property type="entry name" value="THIOREDOXIN_2"/>
    <property type="match status" value="1"/>
</dbReference>
<dbReference type="PROSITE" id="PS50011">
    <property type="entry name" value="PROTEIN_KINASE_DOM"/>
    <property type="match status" value="1"/>
</dbReference>
<keyword evidence="20" id="KW-1185">Reference proteome</keyword>
<evidence type="ECO:0000256" key="14">
    <source>
        <dbReference type="PROSITE-ProRule" id="PRU10141"/>
    </source>
</evidence>
<evidence type="ECO:0000256" key="11">
    <source>
        <dbReference type="ARBA" id="ARBA00023136"/>
    </source>
</evidence>
<keyword evidence="11 16" id="KW-0472">Membrane</keyword>
<comment type="subcellular location">
    <subcellularLocation>
        <location evidence="1">Endoplasmic reticulum membrane</location>
        <topology evidence="1">Single-pass type I membrane protein</topology>
    </subcellularLocation>
</comment>
<dbReference type="PROSITE" id="PS00107">
    <property type="entry name" value="PROTEIN_KINASE_ATP"/>
    <property type="match status" value="1"/>
</dbReference>
<dbReference type="InterPro" id="IPR011009">
    <property type="entry name" value="Kinase-like_dom_sf"/>
</dbReference>
<dbReference type="InterPro" id="IPR013766">
    <property type="entry name" value="Thioredoxin_domain"/>
</dbReference>
<evidence type="ECO:0000256" key="12">
    <source>
        <dbReference type="ARBA" id="ARBA00023157"/>
    </source>
</evidence>
<dbReference type="SMART" id="SM00220">
    <property type="entry name" value="S_TKc"/>
    <property type="match status" value="1"/>
</dbReference>
<evidence type="ECO:0000256" key="7">
    <source>
        <dbReference type="ARBA" id="ARBA00022824"/>
    </source>
</evidence>
<evidence type="ECO:0000256" key="9">
    <source>
        <dbReference type="ARBA" id="ARBA00022982"/>
    </source>
</evidence>
<feature type="domain" description="Thioredoxin" evidence="18">
    <location>
        <begin position="323"/>
        <end position="432"/>
    </location>
</feature>
<evidence type="ECO:0000256" key="13">
    <source>
        <dbReference type="ARBA" id="ARBA00023284"/>
    </source>
</evidence>
<comment type="caution">
    <text evidence="19">The sequence shown here is derived from an EMBL/GenBank/DDBJ whole genome shotgun (WGS) entry which is preliminary data.</text>
</comment>
<protein>
    <submittedName>
        <fullName evidence="19">Uncharacterized protein</fullName>
    </submittedName>
</protein>
<gene>
    <name evidence="19" type="ORF">RDWZM_008873</name>
</gene>
<accession>A0A9Q0RKI3</accession>
<dbReference type="PANTHER" id="PTHR46107">
    <property type="entry name" value="DUMPY: SHORTER THAN WILD-TYPE"/>
    <property type="match status" value="1"/>
</dbReference>
<feature type="binding site" evidence="14">
    <location>
        <position position="54"/>
    </location>
    <ligand>
        <name>ATP</name>
        <dbReference type="ChEBI" id="CHEBI:30616"/>
    </ligand>
</feature>
<dbReference type="GO" id="GO:0015036">
    <property type="term" value="F:disulfide oxidoreductase activity"/>
    <property type="evidence" value="ECO:0007669"/>
    <property type="project" value="TreeGrafter"/>
</dbReference>
<feature type="transmembrane region" description="Helical" evidence="16">
    <location>
        <begin position="287"/>
        <end position="305"/>
    </location>
</feature>
<keyword evidence="5" id="KW-0732">Signal</keyword>
<evidence type="ECO:0000256" key="16">
    <source>
        <dbReference type="SAM" id="Phobius"/>
    </source>
</evidence>
<dbReference type="Gene3D" id="3.40.30.10">
    <property type="entry name" value="Glutaredoxin"/>
    <property type="match status" value="1"/>
</dbReference>
<evidence type="ECO:0000313" key="20">
    <source>
        <dbReference type="Proteomes" id="UP001142055"/>
    </source>
</evidence>
<dbReference type="PANTHER" id="PTHR46107:SF3">
    <property type="entry name" value="THIOREDOXIN DOMAIN-CONTAINING PROTEIN"/>
    <property type="match status" value="1"/>
</dbReference>
<evidence type="ECO:0000256" key="8">
    <source>
        <dbReference type="ARBA" id="ARBA00022840"/>
    </source>
</evidence>
<dbReference type="Gene3D" id="1.10.510.10">
    <property type="entry name" value="Transferase(Phosphotransferase) domain 1"/>
    <property type="match status" value="1"/>
</dbReference>
<keyword evidence="13" id="KW-0676">Redox-active center</keyword>
<sequence length="583" mass="66876">MLNTNELLDIDEKTLAVFRRKGYQLKDRLGEGAFGMVYRASYTKTGTDQLCAVKVMDMTKMSPKVRDKFLPRELAALMEVKHRYAIRVFDIFRMSHKVYVFMEYASNGDLAAYVKKNKILKEPLACVWFTQTSEAVHYLHTDVKMSHRDIKLDNILLNDSYEAKLTDFGFANLITDENMEIADMVSETYCGTLPYYSPQLVTKKPYNPFKADVWAMGLVLYAMLCNRFPFHFQDLKKLYKEQTDHPNFIRTRFLSFNSASVRNLLEMMLNPNEKCRPMMAEVLAHRWVVNSFIAICFFTLFLVTIDQFKLVYGTDTKKANIITNTGGKSPLITINEDDWEQILTGEWMVLFHAPWCPACRALQPEWKSFSGWSSELGIKVGAIDVTTNPGLSGRFLVTALPTIYHVKEGIFRQYKGTRDTNSFASFIEEKTWQSIEPVTSWKAPNSLQMSFVSYLFKISMAFRSVHNSLVEDYGIPYWGSYIVFAFATVLFGALLGLMIVCVIDLIWSTRIPDTTYSEMHQTAPQTKLKDKVDDDDILTESDEKGSGVEDSANSKDIEEITTTDDERAGTNKLRKRRARKDGQ</sequence>
<evidence type="ECO:0000256" key="1">
    <source>
        <dbReference type="ARBA" id="ARBA00004115"/>
    </source>
</evidence>
<dbReference type="SUPFAM" id="SSF52833">
    <property type="entry name" value="Thioredoxin-like"/>
    <property type="match status" value="1"/>
</dbReference>
<dbReference type="InterPro" id="IPR017441">
    <property type="entry name" value="Protein_kinase_ATP_BS"/>
</dbReference>
<keyword evidence="8 14" id="KW-0067">ATP-binding</keyword>
<dbReference type="Pfam" id="PF00085">
    <property type="entry name" value="Thioredoxin"/>
    <property type="match status" value="1"/>
</dbReference>
<dbReference type="SUPFAM" id="SSF56112">
    <property type="entry name" value="Protein kinase-like (PK-like)"/>
    <property type="match status" value="1"/>
</dbReference>
<keyword evidence="12" id="KW-1015">Disulfide bond</keyword>
<dbReference type="AlphaFoldDB" id="A0A9Q0RKI3"/>
<dbReference type="InterPro" id="IPR017937">
    <property type="entry name" value="Thioredoxin_CS"/>
</dbReference>
<evidence type="ECO:0000256" key="6">
    <source>
        <dbReference type="ARBA" id="ARBA00022741"/>
    </source>
</evidence>
<dbReference type="GO" id="GO:0005789">
    <property type="term" value="C:endoplasmic reticulum membrane"/>
    <property type="evidence" value="ECO:0007669"/>
    <property type="project" value="UniProtKB-SubCell"/>
</dbReference>
<dbReference type="GO" id="GO:0004672">
    <property type="term" value="F:protein kinase activity"/>
    <property type="evidence" value="ECO:0007669"/>
    <property type="project" value="InterPro"/>
</dbReference>
<keyword evidence="2" id="KW-0813">Transport</keyword>
<dbReference type="Proteomes" id="UP001142055">
    <property type="component" value="Chromosome 3"/>
</dbReference>
<evidence type="ECO:0000256" key="10">
    <source>
        <dbReference type="ARBA" id="ARBA00022989"/>
    </source>
</evidence>
<dbReference type="InterPro" id="IPR000719">
    <property type="entry name" value="Prot_kinase_dom"/>
</dbReference>
<evidence type="ECO:0000256" key="5">
    <source>
        <dbReference type="ARBA" id="ARBA00022729"/>
    </source>
</evidence>
<feature type="region of interest" description="Disordered" evidence="15">
    <location>
        <begin position="518"/>
        <end position="583"/>
    </location>
</feature>
<evidence type="ECO:0000256" key="2">
    <source>
        <dbReference type="ARBA" id="ARBA00022448"/>
    </source>
</evidence>
<dbReference type="GO" id="GO:0005524">
    <property type="term" value="F:ATP binding"/>
    <property type="evidence" value="ECO:0007669"/>
    <property type="project" value="UniProtKB-UniRule"/>
</dbReference>
<dbReference type="EMBL" id="JAPWDV010000003">
    <property type="protein sequence ID" value="KAJ6217716.1"/>
    <property type="molecule type" value="Genomic_DNA"/>
</dbReference>
<keyword evidence="3" id="KW-0597">Phosphoprotein</keyword>
<evidence type="ECO:0000256" key="15">
    <source>
        <dbReference type="SAM" id="MobiDB-lite"/>
    </source>
</evidence>
<feature type="transmembrane region" description="Helical" evidence="16">
    <location>
        <begin position="213"/>
        <end position="230"/>
    </location>
</feature>